<proteinExistence type="predicted"/>
<dbReference type="Proteomes" id="UP000316726">
    <property type="component" value="Chromosome 8"/>
</dbReference>
<name>A0A5B8MPW8_9CHLO</name>
<keyword evidence="1" id="KW-0472">Membrane</keyword>
<reference evidence="2 3" key="1">
    <citation type="submission" date="2018-07" db="EMBL/GenBank/DDBJ databases">
        <title>The complete nuclear genome of the prasinophyte Chloropicon primus (CCMP1205).</title>
        <authorList>
            <person name="Pombert J.-F."/>
            <person name="Otis C."/>
            <person name="Turmel M."/>
            <person name="Lemieux C."/>
        </authorList>
    </citation>
    <scope>NUCLEOTIDE SEQUENCE [LARGE SCALE GENOMIC DNA]</scope>
    <source>
        <strain evidence="2 3">CCMP1205</strain>
    </source>
</reference>
<feature type="transmembrane region" description="Helical" evidence="1">
    <location>
        <begin position="12"/>
        <end position="32"/>
    </location>
</feature>
<dbReference type="AlphaFoldDB" id="A0A5B8MPW8"/>
<gene>
    <name evidence="2" type="ORF">A3770_08p50770</name>
</gene>
<organism evidence="2 3">
    <name type="scientific">Chloropicon primus</name>
    <dbReference type="NCBI Taxonomy" id="1764295"/>
    <lineage>
        <taxon>Eukaryota</taxon>
        <taxon>Viridiplantae</taxon>
        <taxon>Chlorophyta</taxon>
        <taxon>Chloropicophyceae</taxon>
        <taxon>Chloropicales</taxon>
        <taxon>Chloropicaceae</taxon>
        <taxon>Chloropicon</taxon>
    </lineage>
</organism>
<keyword evidence="1" id="KW-0812">Transmembrane</keyword>
<accession>A0A5B8MPW8</accession>
<evidence type="ECO:0000313" key="2">
    <source>
        <dbReference type="EMBL" id="QDZ22559.1"/>
    </source>
</evidence>
<evidence type="ECO:0000313" key="3">
    <source>
        <dbReference type="Proteomes" id="UP000316726"/>
    </source>
</evidence>
<protein>
    <submittedName>
        <fullName evidence="2">Uncharacterized protein</fullName>
    </submittedName>
</protein>
<keyword evidence="1" id="KW-1133">Transmembrane helix</keyword>
<dbReference type="EMBL" id="CP031041">
    <property type="protein sequence ID" value="QDZ22559.1"/>
    <property type="molecule type" value="Genomic_DNA"/>
</dbReference>
<evidence type="ECO:0000256" key="1">
    <source>
        <dbReference type="SAM" id="Phobius"/>
    </source>
</evidence>
<sequence>MSTLAKFVVEKHWKIAQVVVPASVLFGFVYTIKYGTNPLQDSLFSDAAARSTRELPLHSVSMRLNLGQARFSSTTSREEDK</sequence>
<keyword evidence="3" id="KW-1185">Reference proteome</keyword>